<dbReference type="GO" id="GO:0006355">
    <property type="term" value="P:regulation of DNA-templated transcription"/>
    <property type="evidence" value="ECO:0007669"/>
    <property type="project" value="InterPro"/>
</dbReference>
<gene>
    <name evidence="10" type="ORF">Voc01_055140</name>
</gene>
<feature type="DNA-binding region" description="OmpR/PhoB-type" evidence="7">
    <location>
        <begin position="120"/>
        <end position="215"/>
    </location>
</feature>
<dbReference type="Gene3D" id="1.10.10.10">
    <property type="entry name" value="Winged helix-like DNA-binding domain superfamily/Winged helix DNA-binding domain"/>
    <property type="match status" value="1"/>
</dbReference>
<accession>A0A8J3ZX83</accession>
<evidence type="ECO:0000256" key="1">
    <source>
        <dbReference type="ARBA" id="ARBA00022553"/>
    </source>
</evidence>
<dbReference type="Proteomes" id="UP000635606">
    <property type="component" value="Unassembled WGS sequence"/>
</dbReference>
<evidence type="ECO:0000256" key="7">
    <source>
        <dbReference type="PROSITE-ProRule" id="PRU01091"/>
    </source>
</evidence>
<dbReference type="RefSeq" id="WP_203930497.1">
    <property type="nucleotide sequence ID" value="NZ_BOPH01000082.1"/>
</dbReference>
<name>A0A8J3ZX83_9ACTN</name>
<dbReference type="GO" id="GO:0000156">
    <property type="term" value="F:phosphorelay response regulator activity"/>
    <property type="evidence" value="ECO:0007669"/>
    <property type="project" value="TreeGrafter"/>
</dbReference>
<evidence type="ECO:0000313" key="11">
    <source>
        <dbReference type="Proteomes" id="UP000635606"/>
    </source>
</evidence>
<feature type="domain" description="Response regulatory" evidence="8">
    <location>
        <begin position="2"/>
        <end position="112"/>
    </location>
</feature>
<dbReference type="PANTHER" id="PTHR48111">
    <property type="entry name" value="REGULATOR OF RPOS"/>
    <property type="match status" value="1"/>
</dbReference>
<dbReference type="GO" id="GO:0000976">
    <property type="term" value="F:transcription cis-regulatory region binding"/>
    <property type="evidence" value="ECO:0007669"/>
    <property type="project" value="TreeGrafter"/>
</dbReference>
<dbReference type="PANTHER" id="PTHR48111:SF72">
    <property type="entry name" value="SENSORY TRANSDUCTION PROTEIN REGX3"/>
    <property type="match status" value="1"/>
</dbReference>
<sequence length="223" mass="24408">MRILLVEDDFRLSSVVVSTLRRAGYEVTHVPTVADALTAPTCDLILLDLNLPDGDGLALCRRLRRDSDVPIIVLTARGDENARIAGLHSGADDYMVKPFSLGEMRARMDAVLRRARPRAAGVRDLGPLRVDLDGRAATVDEVPVPLTRKEFHLLALLAAEPGVVVNRDRLIAEVWLASGPGVSRSLDVHMARLRTKLGDAVRLETIRGVGYRITPARRTPVTD</sequence>
<keyword evidence="11" id="KW-1185">Reference proteome</keyword>
<dbReference type="InterPro" id="IPR039420">
    <property type="entry name" value="WalR-like"/>
</dbReference>
<dbReference type="PROSITE" id="PS50110">
    <property type="entry name" value="RESPONSE_REGULATORY"/>
    <property type="match status" value="1"/>
</dbReference>
<evidence type="ECO:0000256" key="3">
    <source>
        <dbReference type="ARBA" id="ARBA00023125"/>
    </source>
</evidence>
<evidence type="ECO:0000259" key="8">
    <source>
        <dbReference type="PROSITE" id="PS50110"/>
    </source>
</evidence>
<dbReference type="SMART" id="SM00862">
    <property type="entry name" value="Trans_reg_C"/>
    <property type="match status" value="1"/>
</dbReference>
<dbReference type="InterPro" id="IPR001867">
    <property type="entry name" value="OmpR/PhoB-type_DNA-bd"/>
</dbReference>
<keyword evidence="3 7" id="KW-0238">DNA-binding</keyword>
<feature type="domain" description="OmpR/PhoB-type" evidence="9">
    <location>
        <begin position="120"/>
        <end position="215"/>
    </location>
</feature>
<proteinExistence type="predicted"/>
<dbReference type="Pfam" id="PF00072">
    <property type="entry name" value="Response_reg"/>
    <property type="match status" value="1"/>
</dbReference>
<dbReference type="PROSITE" id="PS51755">
    <property type="entry name" value="OMPR_PHOB"/>
    <property type="match status" value="1"/>
</dbReference>
<organism evidence="10 11">
    <name type="scientific">Virgisporangium ochraceum</name>
    <dbReference type="NCBI Taxonomy" id="65505"/>
    <lineage>
        <taxon>Bacteria</taxon>
        <taxon>Bacillati</taxon>
        <taxon>Actinomycetota</taxon>
        <taxon>Actinomycetes</taxon>
        <taxon>Micromonosporales</taxon>
        <taxon>Micromonosporaceae</taxon>
        <taxon>Virgisporangium</taxon>
    </lineage>
</organism>
<dbReference type="GO" id="GO:0005829">
    <property type="term" value="C:cytosol"/>
    <property type="evidence" value="ECO:0007669"/>
    <property type="project" value="TreeGrafter"/>
</dbReference>
<evidence type="ECO:0000256" key="5">
    <source>
        <dbReference type="ARBA" id="ARBA00041201"/>
    </source>
</evidence>
<dbReference type="GO" id="GO:0032993">
    <property type="term" value="C:protein-DNA complex"/>
    <property type="evidence" value="ECO:0007669"/>
    <property type="project" value="TreeGrafter"/>
</dbReference>
<protein>
    <recommendedName>
        <fullName evidence="5">Sensory transduction protein RegX3</fullName>
    </recommendedName>
</protein>
<evidence type="ECO:0000313" key="10">
    <source>
        <dbReference type="EMBL" id="GIJ70597.1"/>
    </source>
</evidence>
<keyword evidence="2" id="KW-0805">Transcription regulation</keyword>
<keyword evidence="4" id="KW-0804">Transcription</keyword>
<dbReference type="Pfam" id="PF00486">
    <property type="entry name" value="Trans_reg_C"/>
    <property type="match status" value="1"/>
</dbReference>
<dbReference type="CDD" id="cd00383">
    <property type="entry name" value="trans_reg_C"/>
    <property type="match status" value="1"/>
</dbReference>
<keyword evidence="1 6" id="KW-0597">Phosphoprotein</keyword>
<reference evidence="10" key="1">
    <citation type="submission" date="2021-01" db="EMBL/GenBank/DDBJ databases">
        <title>Whole genome shotgun sequence of Virgisporangium ochraceum NBRC 16418.</title>
        <authorList>
            <person name="Komaki H."/>
            <person name="Tamura T."/>
        </authorList>
    </citation>
    <scope>NUCLEOTIDE SEQUENCE</scope>
    <source>
        <strain evidence="10">NBRC 16418</strain>
    </source>
</reference>
<dbReference type="Gene3D" id="3.40.50.2300">
    <property type="match status" value="1"/>
</dbReference>
<dbReference type="InterPro" id="IPR001789">
    <property type="entry name" value="Sig_transdc_resp-reg_receiver"/>
</dbReference>
<dbReference type="SUPFAM" id="SSF52172">
    <property type="entry name" value="CheY-like"/>
    <property type="match status" value="1"/>
</dbReference>
<evidence type="ECO:0000256" key="2">
    <source>
        <dbReference type="ARBA" id="ARBA00023015"/>
    </source>
</evidence>
<dbReference type="InterPro" id="IPR011006">
    <property type="entry name" value="CheY-like_superfamily"/>
</dbReference>
<dbReference type="Gene3D" id="6.10.250.690">
    <property type="match status" value="1"/>
</dbReference>
<dbReference type="SMART" id="SM00448">
    <property type="entry name" value="REC"/>
    <property type="match status" value="1"/>
</dbReference>
<dbReference type="AlphaFoldDB" id="A0A8J3ZX83"/>
<dbReference type="InterPro" id="IPR036388">
    <property type="entry name" value="WH-like_DNA-bd_sf"/>
</dbReference>
<feature type="modified residue" description="4-aspartylphosphate" evidence="6">
    <location>
        <position position="48"/>
    </location>
</feature>
<evidence type="ECO:0000259" key="9">
    <source>
        <dbReference type="PROSITE" id="PS51755"/>
    </source>
</evidence>
<comment type="caution">
    <text evidence="10">The sequence shown here is derived from an EMBL/GenBank/DDBJ whole genome shotgun (WGS) entry which is preliminary data.</text>
</comment>
<evidence type="ECO:0000256" key="4">
    <source>
        <dbReference type="ARBA" id="ARBA00023163"/>
    </source>
</evidence>
<dbReference type="EMBL" id="BOPH01000082">
    <property type="protein sequence ID" value="GIJ70597.1"/>
    <property type="molecule type" value="Genomic_DNA"/>
</dbReference>
<evidence type="ECO:0000256" key="6">
    <source>
        <dbReference type="PROSITE-ProRule" id="PRU00169"/>
    </source>
</evidence>